<dbReference type="InterPro" id="IPR011050">
    <property type="entry name" value="Pectin_lyase_fold/virulence"/>
</dbReference>
<sequence length="355" mass="36465">MTVSGNGAFINVGESATFFTDQVNTASGQLDIFNGASVEVNGNNLTGSLGIGKGTGNGILNLDGAGSRLTVLGDAGAALWLGDDSFANSGGGSATMFASNNAVIDVTNGSGLGIFSVGSRFVDAEAYFSTGASLSSDLIWVSIGEGETSGKLKVASGASVQANSIIVGSDGLLTGSGTVIGNVQLINGGMINPGNTPGTLTIDGDLDAKDGELIFEIASLTDYDRIVMTGIADLISANIQLLFTDVFLPTTLDNFELISAGSLIGLDQANFSVAGLAPDFLFDVTFSNGMLSLTALSDGRAINEPPVIWLLFAVWAACASLRLTKTQTTSKNIQLYLLSRLQNIFQQLSVFRIAA</sequence>
<dbReference type="AlphaFoldDB" id="A0A3E0TTV7"/>
<protein>
    <recommendedName>
        <fullName evidence="3">PEP-CTERM sorting domain-containing protein</fullName>
    </recommendedName>
</protein>
<evidence type="ECO:0000313" key="1">
    <source>
        <dbReference type="EMBL" id="REL27988.1"/>
    </source>
</evidence>
<organism evidence="1 2">
    <name type="scientific">Thalassotalea euphylliae</name>
    <dbReference type="NCBI Taxonomy" id="1655234"/>
    <lineage>
        <taxon>Bacteria</taxon>
        <taxon>Pseudomonadati</taxon>
        <taxon>Pseudomonadota</taxon>
        <taxon>Gammaproteobacteria</taxon>
        <taxon>Alteromonadales</taxon>
        <taxon>Colwelliaceae</taxon>
        <taxon>Thalassotalea</taxon>
    </lineage>
</organism>
<dbReference type="EMBL" id="QUOU01000001">
    <property type="protein sequence ID" value="REL27988.1"/>
    <property type="molecule type" value="Genomic_DNA"/>
</dbReference>
<accession>A0A3E0TTV7</accession>
<gene>
    <name evidence="1" type="ORF">DXX93_16410</name>
</gene>
<dbReference type="RefSeq" id="WP_116009051.1">
    <property type="nucleotide sequence ID" value="NZ_QUOU01000001.1"/>
</dbReference>
<comment type="caution">
    <text evidence="1">The sequence shown here is derived from an EMBL/GenBank/DDBJ whole genome shotgun (WGS) entry which is preliminary data.</text>
</comment>
<proteinExistence type="predicted"/>
<dbReference type="OrthoDB" id="5360469at2"/>
<dbReference type="SUPFAM" id="SSF51126">
    <property type="entry name" value="Pectin lyase-like"/>
    <property type="match status" value="1"/>
</dbReference>
<evidence type="ECO:0008006" key="3">
    <source>
        <dbReference type="Google" id="ProtNLM"/>
    </source>
</evidence>
<name>A0A3E0TTV7_9GAMM</name>
<dbReference type="Proteomes" id="UP000256478">
    <property type="component" value="Unassembled WGS sequence"/>
</dbReference>
<evidence type="ECO:0000313" key="2">
    <source>
        <dbReference type="Proteomes" id="UP000256478"/>
    </source>
</evidence>
<reference evidence="1 2" key="1">
    <citation type="submission" date="2018-08" db="EMBL/GenBank/DDBJ databases">
        <title>Thalassotalea euphylliae genome.</title>
        <authorList>
            <person name="Summers S."/>
            <person name="Rice S.A."/>
            <person name="Freckelton M.L."/>
            <person name="Nedved B.T."/>
            <person name="Hadfield M.G."/>
        </authorList>
    </citation>
    <scope>NUCLEOTIDE SEQUENCE [LARGE SCALE GENOMIC DNA]</scope>
    <source>
        <strain evidence="1 2">H1</strain>
    </source>
</reference>